<dbReference type="PROSITE" id="PS50181">
    <property type="entry name" value="FBOX"/>
    <property type="match status" value="1"/>
</dbReference>
<name>A0A4U0TKG3_9PEZI</name>
<evidence type="ECO:0000313" key="2">
    <source>
        <dbReference type="EMBL" id="TKA22383.1"/>
    </source>
</evidence>
<dbReference type="Pfam" id="PF12937">
    <property type="entry name" value="F-box-like"/>
    <property type="match status" value="1"/>
</dbReference>
<accession>A0A4U0TKG3</accession>
<dbReference type="InterPro" id="IPR032675">
    <property type="entry name" value="LRR_dom_sf"/>
</dbReference>
<feature type="domain" description="F-box" evidence="1">
    <location>
        <begin position="5"/>
        <end position="50"/>
    </location>
</feature>
<organism evidence="2 3">
    <name type="scientific">Salinomyces thailandicus</name>
    <dbReference type="NCBI Taxonomy" id="706561"/>
    <lineage>
        <taxon>Eukaryota</taxon>
        <taxon>Fungi</taxon>
        <taxon>Dikarya</taxon>
        <taxon>Ascomycota</taxon>
        <taxon>Pezizomycotina</taxon>
        <taxon>Dothideomycetes</taxon>
        <taxon>Dothideomycetidae</taxon>
        <taxon>Mycosphaerellales</taxon>
        <taxon>Teratosphaeriaceae</taxon>
        <taxon>Salinomyces</taxon>
    </lineage>
</organism>
<dbReference type="OrthoDB" id="5348533at2759"/>
<dbReference type="Gene3D" id="3.80.10.10">
    <property type="entry name" value="Ribonuclease Inhibitor"/>
    <property type="match status" value="1"/>
</dbReference>
<keyword evidence="3" id="KW-1185">Reference proteome</keyword>
<dbReference type="Proteomes" id="UP000308549">
    <property type="component" value="Unassembled WGS sequence"/>
</dbReference>
<dbReference type="InterPro" id="IPR001810">
    <property type="entry name" value="F-box_dom"/>
</dbReference>
<gene>
    <name evidence="2" type="ORF">B0A50_08265</name>
</gene>
<comment type="caution">
    <text evidence="2">The sequence shown here is derived from an EMBL/GenBank/DDBJ whole genome shotgun (WGS) entry which is preliminary data.</text>
</comment>
<protein>
    <recommendedName>
        <fullName evidence="1">F-box domain-containing protein</fullName>
    </recommendedName>
</protein>
<proteinExistence type="predicted"/>
<evidence type="ECO:0000313" key="3">
    <source>
        <dbReference type="Proteomes" id="UP000308549"/>
    </source>
</evidence>
<dbReference type="AlphaFoldDB" id="A0A4U0TKG3"/>
<dbReference type="CDD" id="cd09917">
    <property type="entry name" value="F-box_SF"/>
    <property type="match status" value="1"/>
</dbReference>
<dbReference type="SUPFAM" id="SSF81383">
    <property type="entry name" value="F-box domain"/>
    <property type="match status" value="1"/>
</dbReference>
<reference evidence="2 3" key="1">
    <citation type="submission" date="2017-03" db="EMBL/GenBank/DDBJ databases">
        <title>Genomes of endolithic fungi from Antarctica.</title>
        <authorList>
            <person name="Coleine C."/>
            <person name="Masonjones S."/>
            <person name="Stajich J.E."/>
        </authorList>
    </citation>
    <scope>NUCLEOTIDE SEQUENCE [LARGE SCALE GENOMIC DNA]</scope>
    <source>
        <strain evidence="2 3">CCFEE 6315</strain>
    </source>
</reference>
<dbReference type="InterPro" id="IPR036047">
    <property type="entry name" value="F-box-like_dom_sf"/>
</dbReference>
<dbReference type="EMBL" id="NAJL01000076">
    <property type="protein sequence ID" value="TKA22383.1"/>
    <property type="molecule type" value="Genomic_DNA"/>
</dbReference>
<sequence length="495" mass="56206">MSQIKLSILDLPRELYLEVCSYLTVPDLTRTARLCRDHYLAVQQPLYTDIKIETHSKLIKLVETLTKTPTVSHISPQQRLRWFKLSNAELRGREIKYLKLVIGSISDPENATGAVLSRCVGVISRHSPAVKITLTLNGLSEQLMKQLQQFSLPNVSKVIVYASSAGNDTVISQHPSAFSFRNRLNTNDGMSSAARFWDLLFSDSTFTDLRSAFAATACASREGLPRSVAEAIDLAIQHHSSHDQFSRKMSEEDNGSLPFHGLRHMEEIIIAHNNYLDVASMQSLFGSTVIPQRLTKLEIVGCPQLHPIKDLTALSTLLSRALQLVKHFKLHLYRQPTSSWTDWETRYAERIEEHPEEHLCNIVRGLSKRLRSLDLALPFVCIAIFDRPFKERFVHPTGAALGTYPTVLFEPYNTLKQRLLAEGYDYRRVICMGNMCPPLRGWQEMIGCATQSESDKTSWEMMLVWEDQGSWHMPGGLTRYFEAEDVLTRPFVDDA</sequence>
<evidence type="ECO:0000259" key="1">
    <source>
        <dbReference type="PROSITE" id="PS50181"/>
    </source>
</evidence>